<gene>
    <name evidence="1" type="ORF">GGR28_002394</name>
</gene>
<dbReference type="Proteomes" id="UP000576209">
    <property type="component" value="Unassembled WGS sequence"/>
</dbReference>
<dbReference type="RefSeq" id="WP_183496013.1">
    <property type="nucleotide sequence ID" value="NZ_JACIFF010000006.1"/>
</dbReference>
<comment type="caution">
    <text evidence="1">The sequence shown here is derived from an EMBL/GenBank/DDBJ whole genome shotgun (WGS) entry which is preliminary data.</text>
</comment>
<reference evidence="1 2" key="1">
    <citation type="submission" date="2020-08" db="EMBL/GenBank/DDBJ databases">
        <title>Genomic Encyclopedia of Type Strains, Phase IV (KMG-IV): sequencing the most valuable type-strain genomes for metagenomic binning, comparative biology and taxonomic classification.</title>
        <authorList>
            <person name="Goeker M."/>
        </authorList>
    </citation>
    <scope>NUCLEOTIDE SEQUENCE [LARGE SCALE GENOMIC DNA]</scope>
    <source>
        <strain evidence="1 2">DSM 105137</strain>
    </source>
</reference>
<evidence type="ECO:0000313" key="2">
    <source>
        <dbReference type="Proteomes" id="UP000576209"/>
    </source>
</evidence>
<protein>
    <recommendedName>
        <fullName evidence="3">AsmA-like protein</fullName>
    </recommendedName>
</protein>
<dbReference type="PANTHER" id="PTHR30441:SF4">
    <property type="entry name" value="PROTEIN ASMA"/>
    <property type="match status" value="1"/>
</dbReference>
<keyword evidence="2" id="KW-1185">Reference proteome</keyword>
<dbReference type="GO" id="GO:0090313">
    <property type="term" value="P:regulation of protein targeting to membrane"/>
    <property type="evidence" value="ECO:0007669"/>
    <property type="project" value="TreeGrafter"/>
</dbReference>
<sequence>MLKKILLWTAALFTLILLVAVGLVFALDRYLNTHEEKLLHDLLPTAGLEIAFRKVDVRLWDSFPLVHVTVDSLVVRDSLRPTQVPPLISLKSFRTEFSVAQLLHDTVELQHLELSHGTFHLETDSLGNTNSGLLFSRESTAPIAIGASPPKFHLKWDGLTLRLEDLAVTYLHAPRRKHLEAHLNSVQGIGRRAPRGGVDLCTDIDLHVAGLAFNTDKGAYLTDSRVSGDLDVRVDDRGWDVAPTRLKLGDQYFNVEASIAPRKGEPNRILLSNDSTDYAVSRTLLPTELQEKLSEYTIAGRFPVRAEIVSTFERGENPEVNIDFRLTGQDVQLKQYAFTRATATGHFVNRLDEAYGGTPGSRKNLRFDIDSVSAYQGRLHITMPHALVTSSDVDTRLLAPVRVTGPAAAVSQRLKNRDFFFDRGRFAFTTDADVSLLASMQDLLSSSDGLLRFSDLDVVYRPADVRFPFAYIQVGKSGQDIGFHIQSSPLPTGVALELMGNIDNLTPLLFDRPGQQIRTDVTLLAPRINWTDFRSFFGQEGYFPTDTVSQEEQQVESMKTALLGLQRTFRPSVDVRLDTVGYYDVFTLTDVRTGMHFSSDTLVLDRTSFNWAGSDLAFGARLDLGERQRTPFQLMMQADHLNLNRLRPTLDYFGPTLPAELDTLPDDLTIHFAHQGIIEDTVGISPDHNSGSLIFHDGRNRLFSGELTYAPGPLGLESHTRLRGDPQLVNSLFRAEDFFFGSGRFTIDLDLIGTPADMEELVRTGHMQLRIDSSRIEYRPGKVYVPVRHFAVDIADERASYLLQLQSNSTQRLVEMSGELDRLTGFLYPETGRTFSVRTDATAGSLYWSDLRNYVIPENSDTAAFDLQSWVSATGGVFNTFRPNLSLAIDTFWAGDDTPLLKLYSGLRLQDSTRLILEDSGFTLGEGRVQFAASYGLDDREQSPFTLEFHTDSLVMEQLIEVLAQFDVALPDNIGKLRGNLSMSGFLDGQLDEAQQRLVTDSTQGTINFALTDLEFIEWPMLMSIGRKALMKKRFETLRFAPLTGEIRIDSARATFPRLEVQSTGIQAFIEGEYNLNTGPDLLISLPLRNIGRGTMDTPPDPTGYARSGWKVYLVSTTGKDGQARMKFRLGRRKYFKNRGRLEEFRALRKKWREERRAARRQ</sequence>
<dbReference type="GO" id="GO:0005886">
    <property type="term" value="C:plasma membrane"/>
    <property type="evidence" value="ECO:0007669"/>
    <property type="project" value="TreeGrafter"/>
</dbReference>
<dbReference type="AlphaFoldDB" id="A0A840E8W5"/>
<dbReference type="PANTHER" id="PTHR30441">
    <property type="entry name" value="DUF748 DOMAIN-CONTAINING PROTEIN"/>
    <property type="match status" value="1"/>
</dbReference>
<evidence type="ECO:0008006" key="3">
    <source>
        <dbReference type="Google" id="ProtNLM"/>
    </source>
</evidence>
<accession>A0A840E8W5</accession>
<proteinExistence type="predicted"/>
<organism evidence="1 2">
    <name type="scientific">Neolewinella aquimaris</name>
    <dbReference type="NCBI Taxonomy" id="1835722"/>
    <lineage>
        <taxon>Bacteria</taxon>
        <taxon>Pseudomonadati</taxon>
        <taxon>Bacteroidota</taxon>
        <taxon>Saprospiria</taxon>
        <taxon>Saprospirales</taxon>
        <taxon>Lewinellaceae</taxon>
        <taxon>Neolewinella</taxon>
    </lineage>
</organism>
<name>A0A840E8W5_9BACT</name>
<dbReference type="InterPro" id="IPR052894">
    <property type="entry name" value="AsmA-related"/>
</dbReference>
<evidence type="ECO:0000313" key="1">
    <source>
        <dbReference type="EMBL" id="MBB4079767.1"/>
    </source>
</evidence>
<dbReference type="EMBL" id="JACIFF010000006">
    <property type="protein sequence ID" value="MBB4079767.1"/>
    <property type="molecule type" value="Genomic_DNA"/>
</dbReference>